<evidence type="ECO:0000313" key="2">
    <source>
        <dbReference type="Proteomes" id="UP000538929"/>
    </source>
</evidence>
<organism evidence="1 2">
    <name type="scientific">Streptomyces alkaliphilus</name>
    <dbReference type="NCBI Taxonomy" id="1472722"/>
    <lineage>
        <taxon>Bacteria</taxon>
        <taxon>Bacillati</taxon>
        <taxon>Actinomycetota</taxon>
        <taxon>Actinomycetes</taxon>
        <taxon>Kitasatosporales</taxon>
        <taxon>Streptomycetaceae</taxon>
        <taxon>Streptomyces</taxon>
    </lineage>
</organism>
<dbReference type="EMBL" id="VKHT01000593">
    <property type="protein sequence ID" value="MBB0245752.1"/>
    <property type="molecule type" value="Genomic_DNA"/>
</dbReference>
<protein>
    <submittedName>
        <fullName evidence="1">Histone deacetylase</fullName>
    </submittedName>
</protein>
<name>A0A7W3TF98_9ACTN</name>
<gene>
    <name evidence="1" type="ORF">FNQ90_16980</name>
</gene>
<evidence type="ECO:0000313" key="1">
    <source>
        <dbReference type="EMBL" id="MBB0245752.1"/>
    </source>
</evidence>
<accession>A0A7W3TF98</accession>
<reference evidence="2" key="1">
    <citation type="submission" date="2019-10" db="EMBL/GenBank/DDBJ databases">
        <title>Streptomyces sp. nov., a novel actinobacterium isolated from alkaline environment.</title>
        <authorList>
            <person name="Golinska P."/>
        </authorList>
    </citation>
    <scope>NUCLEOTIDE SEQUENCE [LARGE SCALE GENOMIC DNA]</scope>
    <source>
        <strain evidence="2">DSM 42118</strain>
    </source>
</reference>
<dbReference type="Proteomes" id="UP000538929">
    <property type="component" value="Unassembled WGS sequence"/>
</dbReference>
<sequence>MSAVQRLWYAAYGSNTHPARLALYLRGGVHPDGGREYPGCRDPRPPERSAPLWLPGSLYFATTSPVWRGGRAFYDPDTPGPTAARAHLLRPGQFADLLAQEMYREPGTEPAPDLPALLSAGRLRVGPGRYETLVLTGELDGLPVVTFTAPWRSDEVPAVAPAPAYLWRIGVGLREANGWDAERTAEALVGSPGVAGRWTRDTLTALIAGPPPDVPDVPDVPDIPGG</sequence>
<comment type="caution">
    <text evidence="1">The sequence shown here is derived from an EMBL/GenBank/DDBJ whole genome shotgun (WGS) entry which is preliminary data.</text>
</comment>
<proteinExistence type="predicted"/>
<keyword evidence="2" id="KW-1185">Reference proteome</keyword>
<dbReference type="AlphaFoldDB" id="A0A7W3TF98"/>
<dbReference type="Gene3D" id="3.10.490.10">
    <property type="entry name" value="Gamma-glutamyl cyclotransferase-like"/>
    <property type="match status" value="1"/>
</dbReference>